<dbReference type="Proteomes" id="UP001159363">
    <property type="component" value="Chromosome 11"/>
</dbReference>
<reference evidence="2 3" key="1">
    <citation type="submission" date="2023-02" db="EMBL/GenBank/DDBJ databases">
        <title>LHISI_Scaffold_Assembly.</title>
        <authorList>
            <person name="Stuart O.P."/>
            <person name="Cleave R."/>
            <person name="Magrath M.J.L."/>
            <person name="Mikheyev A.S."/>
        </authorList>
    </citation>
    <scope>NUCLEOTIDE SEQUENCE [LARGE SCALE GENOMIC DNA]</scope>
    <source>
        <strain evidence="2">Daus_M_001</strain>
        <tissue evidence="2">Leg muscle</tissue>
    </source>
</reference>
<organism evidence="2 3">
    <name type="scientific">Dryococelus australis</name>
    <dbReference type="NCBI Taxonomy" id="614101"/>
    <lineage>
        <taxon>Eukaryota</taxon>
        <taxon>Metazoa</taxon>
        <taxon>Ecdysozoa</taxon>
        <taxon>Arthropoda</taxon>
        <taxon>Hexapoda</taxon>
        <taxon>Insecta</taxon>
        <taxon>Pterygota</taxon>
        <taxon>Neoptera</taxon>
        <taxon>Polyneoptera</taxon>
        <taxon>Phasmatodea</taxon>
        <taxon>Verophasmatodea</taxon>
        <taxon>Anareolatae</taxon>
        <taxon>Phasmatidae</taxon>
        <taxon>Eurycanthinae</taxon>
        <taxon>Dryococelus</taxon>
    </lineage>
</organism>
<sequence length="737" mass="81551">MRIYKSFLSRASRSAQFIVNSLQLLSLRSLNATQVFSIRSINSRISFPPIKDCRDVTRVIYRKHELAKDEMEMKMGGGGGGSGTSSHYEVPGEGRRVRYLKNRSPVSLLQHINYMLRRCICSFLPCPMLVANFPTSHRACSSIDDTICLIHEQRTSGGQACRSARGSARAGCGPASPGTSYSPLPSGDRAQRREEGHCITPGSRHEQQLHLLASGRPSAVMDEGHDHRPLLSVSLSSEPGPGSDDLRPAEMNLITRRNPPGRRVPPPLRLCPNSPGSTYLCVPVPGSDVLSAVRTASVQVNQVVYFSHTCGICAVILRSNLKRSRFGFSHVGLVPDDEAGFLWDLTFHPPLHSGAAPYSLRHTLIGSQGPDVTNRQNISTLLLFKGTMYLRVQGQEAIRATLIRTPSASSLLRARRAVFPLCYASASVIRISNALCRQRTVERDFRESPTSAQHGMQRSFWTRTDDTINTPADGELAFLMIAAWLKCGHRAKSGAARDIGGEDERQRRVRDDGGRKKTMASALSKRMPHYDARKARRKVSFLDVMKLIRRKQILGPTMCVTSWVYRIYTGIFATSTHYKFFPQYHFPKNSTTFAAGNPSLGETTREEMVNRNANCGVPSESDVSLTSAFPTARSDITNLEHSIILRHADHLSSLPSHRQVTTPARGCGGVVVRLLASHKYANRVQSPAGLLPDSHTWESCRTMPLVGGFSRGFPVFPRPYVPSVLTSLHPHWLSRPR</sequence>
<evidence type="ECO:0000256" key="1">
    <source>
        <dbReference type="SAM" id="MobiDB-lite"/>
    </source>
</evidence>
<protein>
    <submittedName>
        <fullName evidence="2">Uncharacterized protein</fullName>
    </submittedName>
</protein>
<dbReference type="EMBL" id="JARBHB010000012">
    <property type="protein sequence ID" value="KAJ8871721.1"/>
    <property type="molecule type" value="Genomic_DNA"/>
</dbReference>
<feature type="region of interest" description="Disordered" evidence="1">
    <location>
        <begin position="495"/>
        <end position="527"/>
    </location>
</feature>
<proteinExistence type="predicted"/>
<keyword evidence="3" id="KW-1185">Reference proteome</keyword>
<feature type="compositionally biased region" description="Basic and acidic residues" evidence="1">
    <location>
        <begin position="499"/>
        <end position="515"/>
    </location>
</feature>
<feature type="compositionally biased region" description="Low complexity" evidence="1">
    <location>
        <begin position="161"/>
        <end position="178"/>
    </location>
</feature>
<evidence type="ECO:0000313" key="3">
    <source>
        <dbReference type="Proteomes" id="UP001159363"/>
    </source>
</evidence>
<comment type="caution">
    <text evidence="2">The sequence shown here is derived from an EMBL/GenBank/DDBJ whole genome shotgun (WGS) entry which is preliminary data.</text>
</comment>
<evidence type="ECO:0000313" key="2">
    <source>
        <dbReference type="EMBL" id="KAJ8871721.1"/>
    </source>
</evidence>
<feature type="region of interest" description="Disordered" evidence="1">
    <location>
        <begin position="161"/>
        <end position="193"/>
    </location>
</feature>
<accession>A0ABQ9GI89</accession>
<name>A0ABQ9GI89_9NEOP</name>
<gene>
    <name evidence="2" type="ORF">PR048_028054</name>
</gene>